<comment type="caution">
    <text evidence="3">The sequence shown here is derived from an EMBL/GenBank/DDBJ whole genome shotgun (WGS) entry which is preliminary data.</text>
</comment>
<evidence type="ECO:0000313" key="3">
    <source>
        <dbReference type="EMBL" id="NYJ04355.1"/>
    </source>
</evidence>
<keyword evidence="2" id="KW-0812">Transmembrane</keyword>
<dbReference type="Proteomes" id="UP000541969">
    <property type="component" value="Unassembled WGS sequence"/>
</dbReference>
<dbReference type="RefSeq" id="WP_179715082.1">
    <property type="nucleotide sequence ID" value="NZ_JACBZT010000001.1"/>
</dbReference>
<name>A0A853C8W6_9ACTN</name>
<protein>
    <submittedName>
        <fullName evidence="3">Cation transport ATPase</fullName>
    </submittedName>
</protein>
<feature type="transmembrane region" description="Helical" evidence="2">
    <location>
        <begin position="87"/>
        <end position="110"/>
    </location>
</feature>
<feature type="transmembrane region" description="Helical" evidence="2">
    <location>
        <begin position="142"/>
        <end position="160"/>
    </location>
</feature>
<keyword evidence="4" id="KW-1185">Reference proteome</keyword>
<proteinExistence type="predicted"/>
<feature type="transmembrane region" description="Helical" evidence="2">
    <location>
        <begin position="117"/>
        <end position="136"/>
    </location>
</feature>
<organism evidence="3 4">
    <name type="scientific">Petropleomorpha daqingensis</name>
    <dbReference type="NCBI Taxonomy" id="2026353"/>
    <lineage>
        <taxon>Bacteria</taxon>
        <taxon>Bacillati</taxon>
        <taxon>Actinomycetota</taxon>
        <taxon>Actinomycetes</taxon>
        <taxon>Geodermatophilales</taxon>
        <taxon>Geodermatophilaceae</taxon>
        <taxon>Petropleomorpha</taxon>
    </lineage>
</organism>
<feature type="transmembrane region" description="Helical" evidence="2">
    <location>
        <begin position="57"/>
        <end position="81"/>
    </location>
</feature>
<sequence length="175" mass="17493">MTTPTPGSDPNYPQGGAPQGQPGWGAPQQPQGYQPAPSYSGGPAGYGAPASARPPQVLVAAILGFVVALFALLAALGLFALSTLLGILALFGVLYLALAAVNIWGGVVAIMGNGSSVLKGAGIATAVLALIGLILALTQGSFSFLSLLLVAAGVAIFFLLNQPASQQFFASRGKK</sequence>
<accession>A0A853C8W6</accession>
<dbReference type="EMBL" id="JACBZT010000001">
    <property type="protein sequence ID" value="NYJ04355.1"/>
    <property type="molecule type" value="Genomic_DNA"/>
</dbReference>
<keyword evidence="2" id="KW-0472">Membrane</keyword>
<dbReference type="AlphaFoldDB" id="A0A853C8W6"/>
<reference evidence="3 4" key="1">
    <citation type="submission" date="2020-07" db="EMBL/GenBank/DDBJ databases">
        <title>Sequencing the genomes of 1000 actinobacteria strains.</title>
        <authorList>
            <person name="Klenk H.-P."/>
        </authorList>
    </citation>
    <scope>NUCLEOTIDE SEQUENCE [LARGE SCALE GENOMIC DNA]</scope>
    <source>
        <strain evidence="3 4">DSM 104001</strain>
    </source>
</reference>
<feature type="compositionally biased region" description="Low complexity" evidence="1">
    <location>
        <begin position="13"/>
        <end position="37"/>
    </location>
</feature>
<evidence type="ECO:0000256" key="1">
    <source>
        <dbReference type="SAM" id="MobiDB-lite"/>
    </source>
</evidence>
<feature type="region of interest" description="Disordered" evidence="1">
    <location>
        <begin position="1"/>
        <end position="37"/>
    </location>
</feature>
<evidence type="ECO:0000313" key="4">
    <source>
        <dbReference type="Proteomes" id="UP000541969"/>
    </source>
</evidence>
<gene>
    <name evidence="3" type="ORF">GGQ55_000633</name>
</gene>
<evidence type="ECO:0000256" key="2">
    <source>
        <dbReference type="SAM" id="Phobius"/>
    </source>
</evidence>
<keyword evidence="2" id="KW-1133">Transmembrane helix</keyword>